<dbReference type="InterPro" id="IPR050098">
    <property type="entry name" value="TFPI/VKTCI-like"/>
</dbReference>
<keyword evidence="6" id="KW-1185">Reference proteome</keyword>
<evidence type="ECO:0000259" key="5">
    <source>
        <dbReference type="PROSITE" id="PS50279"/>
    </source>
</evidence>
<dbReference type="Gene3D" id="4.10.410.10">
    <property type="entry name" value="Pancreatic trypsin inhibitor Kunitz domain"/>
    <property type="match status" value="2"/>
</dbReference>
<evidence type="ECO:0000256" key="2">
    <source>
        <dbReference type="ARBA" id="ARBA00022900"/>
    </source>
</evidence>
<dbReference type="RefSeq" id="XP_005099830.1">
    <property type="nucleotide sequence ID" value="XM_005099773.3"/>
</dbReference>
<organism evidence="6 7">
    <name type="scientific">Aplysia californica</name>
    <name type="common">California sea hare</name>
    <dbReference type="NCBI Taxonomy" id="6500"/>
    <lineage>
        <taxon>Eukaryota</taxon>
        <taxon>Metazoa</taxon>
        <taxon>Spiralia</taxon>
        <taxon>Lophotrochozoa</taxon>
        <taxon>Mollusca</taxon>
        <taxon>Gastropoda</taxon>
        <taxon>Heterobranchia</taxon>
        <taxon>Euthyneura</taxon>
        <taxon>Tectipleura</taxon>
        <taxon>Aplysiida</taxon>
        <taxon>Aplysioidea</taxon>
        <taxon>Aplysiidae</taxon>
        <taxon>Aplysia</taxon>
    </lineage>
</organism>
<dbReference type="Proteomes" id="UP000694888">
    <property type="component" value="Unplaced"/>
</dbReference>
<feature type="domain" description="BPTI/Kunitz inhibitor" evidence="5">
    <location>
        <begin position="47"/>
        <end position="97"/>
    </location>
</feature>
<reference evidence="7" key="1">
    <citation type="submission" date="2025-08" db="UniProtKB">
        <authorList>
            <consortium name="RefSeq"/>
        </authorList>
    </citation>
    <scope>IDENTIFICATION</scope>
</reference>
<dbReference type="SUPFAM" id="SSF57362">
    <property type="entry name" value="BPTI-like"/>
    <property type="match status" value="2"/>
</dbReference>
<accession>A0ABM0JRG9</accession>
<proteinExistence type="predicted"/>
<name>A0ABM0JRG9_APLCA</name>
<evidence type="ECO:0000256" key="3">
    <source>
        <dbReference type="ARBA" id="ARBA00023157"/>
    </source>
</evidence>
<dbReference type="PANTHER" id="PTHR10083">
    <property type="entry name" value="KUNITZ-TYPE PROTEASE INHIBITOR-RELATED"/>
    <property type="match status" value="1"/>
</dbReference>
<dbReference type="InterPro" id="IPR002223">
    <property type="entry name" value="Kunitz_BPTI"/>
</dbReference>
<evidence type="ECO:0000256" key="1">
    <source>
        <dbReference type="ARBA" id="ARBA00022690"/>
    </source>
</evidence>
<dbReference type="InterPro" id="IPR020901">
    <property type="entry name" value="Prtase_inh_Kunz-CS"/>
</dbReference>
<feature type="domain" description="BPTI/Kunitz inhibitor" evidence="5">
    <location>
        <begin position="1"/>
        <end position="43"/>
    </location>
</feature>
<feature type="region of interest" description="Disordered" evidence="4">
    <location>
        <begin position="124"/>
        <end position="311"/>
    </location>
</feature>
<protein>
    <submittedName>
        <fullName evidence="7">Clumping factor A</fullName>
    </submittedName>
</protein>
<sequence length="344" mass="36901">MCRAFTIQYVYDVSSGQCIEMTYGGCGASENSFTTLQECQQTCEKPCNKPQVAGPCRANLPHYYFDRGTLSCQLFDYGGCEGNGNNFETSEECEAHCGGIRDRILSLDPSRGKAFKDSVTKCGTGGGSKDGCTEDVHSNSKGTDGETKDVDVKSGDSDSKSEDSDSKSKDNDNKSGDSDSKSDDSDSKSEDSDGKSEDSDSKSGDSDSKSEDSDSKSKDNDSKSGDSDSKSDDSDSKSEDNDSKSSEDKDGNGKDRGGDIKNGDLAGNGGAKNGNREQETTQTPETTQVPTARGQPNQPGNNGEEPDVAFGNLMKYRPKKLFDSFNFAAHILFRPNKKPKQNKH</sequence>
<keyword evidence="1" id="KW-0646">Protease inhibitor</keyword>
<keyword evidence="3" id="KW-1015">Disulfide bond</keyword>
<feature type="compositionally biased region" description="Low complexity" evidence="4">
    <location>
        <begin position="280"/>
        <end position="291"/>
    </location>
</feature>
<dbReference type="PROSITE" id="PS00280">
    <property type="entry name" value="BPTI_KUNITZ_1"/>
    <property type="match status" value="1"/>
</dbReference>
<gene>
    <name evidence="7" type="primary">LOC101854575</name>
</gene>
<dbReference type="InterPro" id="IPR036880">
    <property type="entry name" value="Kunitz_BPTI_sf"/>
</dbReference>
<evidence type="ECO:0000313" key="7">
    <source>
        <dbReference type="RefSeq" id="XP_005099830.1"/>
    </source>
</evidence>
<dbReference type="Pfam" id="PF00014">
    <property type="entry name" value="Kunitz_BPTI"/>
    <property type="match status" value="2"/>
</dbReference>
<feature type="compositionally biased region" description="Basic and acidic residues" evidence="4">
    <location>
        <begin position="131"/>
        <end position="262"/>
    </location>
</feature>
<dbReference type="PROSITE" id="PS50279">
    <property type="entry name" value="BPTI_KUNITZ_2"/>
    <property type="match status" value="2"/>
</dbReference>
<evidence type="ECO:0000256" key="4">
    <source>
        <dbReference type="SAM" id="MobiDB-lite"/>
    </source>
</evidence>
<evidence type="ECO:0000313" key="6">
    <source>
        <dbReference type="Proteomes" id="UP000694888"/>
    </source>
</evidence>
<dbReference type="PRINTS" id="PR00759">
    <property type="entry name" value="BASICPTASE"/>
</dbReference>
<dbReference type="PANTHER" id="PTHR10083:SF328">
    <property type="entry name" value="TISSUE FACTOR PATHWAY INHIBITOR"/>
    <property type="match status" value="1"/>
</dbReference>
<keyword evidence="2" id="KW-0722">Serine protease inhibitor</keyword>
<dbReference type="SMART" id="SM00131">
    <property type="entry name" value="KU"/>
    <property type="match status" value="2"/>
</dbReference>
<dbReference type="GeneID" id="101854575"/>